<geneLocation type="mitochondrion" evidence="1"/>
<name>A0A1Y0B036_9LAMI</name>
<sequence>MSGGINSDIRIRSSGQICNLRNCKRLATSIKLPFFHFSR</sequence>
<evidence type="ECO:0000313" key="1">
    <source>
        <dbReference type="EMBL" id="ART30744.1"/>
    </source>
</evidence>
<accession>A0A1Y0B036</accession>
<keyword evidence="1" id="KW-0496">Mitochondrion</keyword>
<reference evidence="1" key="1">
    <citation type="submission" date="2017-03" db="EMBL/GenBank/DDBJ databases">
        <title>The mitochondrial genome of the carnivorous plant Utricularia reniformis (Lentibulariaceae): structure, comparative analysis and evolutionary landmarks.</title>
        <authorList>
            <person name="Silva S.R."/>
            <person name="Alvarenga D.O."/>
            <person name="Michael T.P."/>
            <person name="Miranda V.F.O."/>
            <person name="Varani A.M."/>
        </authorList>
    </citation>
    <scope>NUCLEOTIDE SEQUENCE</scope>
</reference>
<gene>
    <name evidence="1" type="ORF">AEK19_MT0487</name>
</gene>
<protein>
    <submittedName>
        <fullName evidence="1">Uncharacterized protein</fullName>
    </submittedName>
</protein>
<dbReference type="AlphaFoldDB" id="A0A1Y0B036"/>
<organism evidence="1">
    <name type="scientific">Utricularia reniformis</name>
    <dbReference type="NCBI Taxonomy" id="192314"/>
    <lineage>
        <taxon>Eukaryota</taxon>
        <taxon>Viridiplantae</taxon>
        <taxon>Streptophyta</taxon>
        <taxon>Embryophyta</taxon>
        <taxon>Tracheophyta</taxon>
        <taxon>Spermatophyta</taxon>
        <taxon>Magnoliopsida</taxon>
        <taxon>eudicotyledons</taxon>
        <taxon>Gunneridae</taxon>
        <taxon>Pentapetalae</taxon>
        <taxon>asterids</taxon>
        <taxon>lamiids</taxon>
        <taxon>Lamiales</taxon>
        <taxon>Lentibulariaceae</taxon>
        <taxon>Utricularia</taxon>
    </lineage>
</organism>
<proteinExistence type="predicted"/>
<dbReference type="EMBL" id="KY774314">
    <property type="protein sequence ID" value="ART30744.1"/>
    <property type="molecule type" value="Genomic_DNA"/>
</dbReference>